<keyword evidence="3" id="KW-1185">Reference proteome</keyword>
<dbReference type="Pfam" id="PF01926">
    <property type="entry name" value="MMR_HSR1"/>
    <property type="match status" value="1"/>
</dbReference>
<feature type="domain" description="G" evidence="1">
    <location>
        <begin position="43"/>
        <end position="130"/>
    </location>
</feature>
<organism evidence="2 3">
    <name type="scientific">Paxillus rubicundulus Ve08.2h10</name>
    <dbReference type="NCBI Taxonomy" id="930991"/>
    <lineage>
        <taxon>Eukaryota</taxon>
        <taxon>Fungi</taxon>
        <taxon>Dikarya</taxon>
        <taxon>Basidiomycota</taxon>
        <taxon>Agaricomycotina</taxon>
        <taxon>Agaricomycetes</taxon>
        <taxon>Agaricomycetidae</taxon>
        <taxon>Boletales</taxon>
        <taxon>Paxilineae</taxon>
        <taxon>Paxillaceae</taxon>
        <taxon>Paxillus</taxon>
    </lineage>
</organism>
<reference evidence="3" key="2">
    <citation type="submission" date="2015-01" db="EMBL/GenBank/DDBJ databases">
        <title>Evolutionary Origins and Diversification of the Mycorrhizal Mutualists.</title>
        <authorList>
            <consortium name="DOE Joint Genome Institute"/>
            <consortium name="Mycorrhizal Genomics Consortium"/>
            <person name="Kohler A."/>
            <person name="Kuo A."/>
            <person name="Nagy L.G."/>
            <person name="Floudas D."/>
            <person name="Copeland A."/>
            <person name="Barry K.W."/>
            <person name="Cichocki N."/>
            <person name="Veneault-Fourrey C."/>
            <person name="LaButti K."/>
            <person name="Lindquist E.A."/>
            <person name="Lipzen A."/>
            <person name="Lundell T."/>
            <person name="Morin E."/>
            <person name="Murat C."/>
            <person name="Riley R."/>
            <person name="Ohm R."/>
            <person name="Sun H."/>
            <person name="Tunlid A."/>
            <person name="Henrissat B."/>
            <person name="Grigoriev I.V."/>
            <person name="Hibbett D.S."/>
            <person name="Martin F."/>
        </authorList>
    </citation>
    <scope>NUCLEOTIDE SEQUENCE [LARGE SCALE GENOMIC DNA]</scope>
    <source>
        <strain evidence="3">Ve08.2h10</strain>
    </source>
</reference>
<gene>
    <name evidence="2" type="ORF">PAXRUDRAFT_34639</name>
</gene>
<reference evidence="2 3" key="1">
    <citation type="submission" date="2014-04" db="EMBL/GenBank/DDBJ databases">
        <authorList>
            <consortium name="DOE Joint Genome Institute"/>
            <person name="Kuo A."/>
            <person name="Kohler A."/>
            <person name="Jargeat P."/>
            <person name="Nagy L.G."/>
            <person name="Floudas D."/>
            <person name="Copeland A."/>
            <person name="Barry K.W."/>
            <person name="Cichocki N."/>
            <person name="Veneault-Fourrey C."/>
            <person name="LaButti K."/>
            <person name="Lindquist E.A."/>
            <person name="Lipzen A."/>
            <person name="Lundell T."/>
            <person name="Morin E."/>
            <person name="Murat C."/>
            <person name="Sun H."/>
            <person name="Tunlid A."/>
            <person name="Henrissat B."/>
            <person name="Grigoriev I.V."/>
            <person name="Hibbett D.S."/>
            <person name="Martin F."/>
            <person name="Nordberg H.P."/>
            <person name="Cantor M.N."/>
            <person name="Hua S.X."/>
        </authorList>
    </citation>
    <scope>NUCLEOTIDE SEQUENCE [LARGE SCALE GENOMIC DNA]</scope>
    <source>
        <strain evidence="2 3">Ve08.2h10</strain>
    </source>
</reference>
<dbReference type="Proteomes" id="UP000054538">
    <property type="component" value="Unassembled WGS sequence"/>
</dbReference>
<dbReference type="HOGENOM" id="CLU_050405_0_0_1"/>
<dbReference type="Gene3D" id="3.40.50.300">
    <property type="entry name" value="P-loop containing nucleotide triphosphate hydrolases"/>
    <property type="match status" value="1"/>
</dbReference>
<sequence length="299" mass="33292">MKRHTSKPVFPGRVGAPKVCFFPASWLHVDATSHEQTGTHRNVIIFGEVGAGKSSLINLVAGEKLAATSNKVASCTFEATPYEVTVSSEKFVLFDTAGMNEPENPHDAKETRAAFVTAAKQAHQLISRLDRDGGIALLVFCMQGGRVTRSMQHAYNFFVNVLCNDRVPVATVVTKLEAEDDMDKWWDDNKQNLDAYGVSSAGHACVTSVTGYQGCYQKRYDESRIKVHKLLLELGNGKPYKEPKNNWVTRMVLHSMRRILPPSFSERELRRKLVKSCGLTDSEATDVLRSIKQEAESKK</sequence>
<dbReference type="InterPro" id="IPR006073">
    <property type="entry name" value="GTP-bd"/>
</dbReference>
<evidence type="ECO:0000313" key="2">
    <source>
        <dbReference type="EMBL" id="KIK92169.1"/>
    </source>
</evidence>
<dbReference type="AlphaFoldDB" id="A0A0D0DZ56"/>
<dbReference type="GO" id="GO:0005525">
    <property type="term" value="F:GTP binding"/>
    <property type="evidence" value="ECO:0007669"/>
    <property type="project" value="InterPro"/>
</dbReference>
<evidence type="ECO:0000313" key="3">
    <source>
        <dbReference type="Proteomes" id="UP000054538"/>
    </source>
</evidence>
<dbReference type="InParanoid" id="A0A0D0DZ56"/>
<dbReference type="SUPFAM" id="SSF52540">
    <property type="entry name" value="P-loop containing nucleoside triphosphate hydrolases"/>
    <property type="match status" value="1"/>
</dbReference>
<dbReference type="EMBL" id="KN825307">
    <property type="protein sequence ID" value="KIK92169.1"/>
    <property type="molecule type" value="Genomic_DNA"/>
</dbReference>
<dbReference type="STRING" id="930991.A0A0D0DZ56"/>
<name>A0A0D0DZ56_9AGAM</name>
<accession>A0A0D0DZ56</accession>
<dbReference type="CDD" id="cd00882">
    <property type="entry name" value="Ras_like_GTPase"/>
    <property type="match status" value="1"/>
</dbReference>
<protein>
    <recommendedName>
        <fullName evidence="1">G domain-containing protein</fullName>
    </recommendedName>
</protein>
<dbReference type="OrthoDB" id="8954335at2759"/>
<dbReference type="InterPro" id="IPR027417">
    <property type="entry name" value="P-loop_NTPase"/>
</dbReference>
<proteinExistence type="predicted"/>
<evidence type="ECO:0000259" key="1">
    <source>
        <dbReference type="Pfam" id="PF01926"/>
    </source>
</evidence>